<feature type="domain" description="DUF1858" evidence="1">
    <location>
        <begin position="2"/>
        <end position="55"/>
    </location>
</feature>
<dbReference type="PANTHER" id="PTHR39341:SF1">
    <property type="entry name" value="DUF1858 DOMAIN-CONTAINING PROTEIN"/>
    <property type="match status" value="1"/>
</dbReference>
<reference evidence="2 3" key="1">
    <citation type="submission" date="2019-10" db="EMBL/GenBank/DDBJ databases">
        <title>Whole-genome sequence of the extremophile Heliorestis acidaminivorans DSM 24790.</title>
        <authorList>
            <person name="Kyndt J.A."/>
            <person name="Meyer T.E."/>
        </authorList>
    </citation>
    <scope>NUCLEOTIDE SEQUENCE [LARGE SCALE GENOMIC DNA]</scope>
    <source>
        <strain evidence="2 3">DSM 24790</strain>
    </source>
</reference>
<dbReference type="OrthoDB" id="15017at2"/>
<dbReference type="InterPro" id="IPR015077">
    <property type="entry name" value="DUF1858"/>
</dbReference>
<sequence>MITKDMSIGETVSKFPQVVPVFMGFGMGCLGCSAARFENIEQGARAHGVDVDKLMAELNKAVSQGEEK</sequence>
<proteinExistence type="predicted"/>
<dbReference type="Proteomes" id="UP000468766">
    <property type="component" value="Unassembled WGS sequence"/>
</dbReference>
<gene>
    <name evidence="2" type="ORF">F9B85_07835</name>
</gene>
<dbReference type="AlphaFoldDB" id="A0A6I0EQS3"/>
<dbReference type="Gene3D" id="1.10.3910.10">
    <property type="entry name" value="SP0561-like"/>
    <property type="match status" value="1"/>
</dbReference>
<evidence type="ECO:0000313" key="3">
    <source>
        <dbReference type="Proteomes" id="UP000468766"/>
    </source>
</evidence>
<dbReference type="PANTHER" id="PTHR39341">
    <property type="entry name" value="BSL7085 PROTEIN"/>
    <property type="match status" value="1"/>
</dbReference>
<dbReference type="NCBIfam" id="TIGR03980">
    <property type="entry name" value="prismane_assoc"/>
    <property type="match status" value="1"/>
</dbReference>
<dbReference type="PROSITE" id="PS51257">
    <property type="entry name" value="PROKAR_LIPOPROTEIN"/>
    <property type="match status" value="1"/>
</dbReference>
<dbReference type="RefSeq" id="WP_151619843.1">
    <property type="nucleotide sequence ID" value="NZ_WBXO01000005.1"/>
</dbReference>
<evidence type="ECO:0000259" key="1">
    <source>
        <dbReference type="Pfam" id="PF08984"/>
    </source>
</evidence>
<protein>
    <submittedName>
        <fullName evidence="2">DUF1858 domain-containing protein</fullName>
    </submittedName>
</protein>
<dbReference type="InterPro" id="IPR038062">
    <property type="entry name" value="ScdA-like_N_sf"/>
</dbReference>
<dbReference type="EMBL" id="WBXO01000005">
    <property type="protein sequence ID" value="KAB2952566.1"/>
    <property type="molecule type" value="Genomic_DNA"/>
</dbReference>
<dbReference type="SUPFAM" id="SSF140683">
    <property type="entry name" value="SP0561-like"/>
    <property type="match status" value="1"/>
</dbReference>
<keyword evidence="3" id="KW-1185">Reference proteome</keyword>
<comment type="caution">
    <text evidence="2">The sequence shown here is derived from an EMBL/GenBank/DDBJ whole genome shotgun (WGS) entry which is preliminary data.</text>
</comment>
<evidence type="ECO:0000313" key="2">
    <source>
        <dbReference type="EMBL" id="KAB2952566.1"/>
    </source>
</evidence>
<dbReference type="InterPro" id="IPR023883">
    <property type="entry name" value="CHP03980_redox-disulphide"/>
</dbReference>
<organism evidence="2 3">
    <name type="scientific">Heliorestis acidaminivorans</name>
    <dbReference type="NCBI Taxonomy" id="553427"/>
    <lineage>
        <taxon>Bacteria</taxon>
        <taxon>Bacillati</taxon>
        <taxon>Bacillota</taxon>
        <taxon>Clostridia</taxon>
        <taxon>Eubacteriales</taxon>
        <taxon>Heliobacteriaceae</taxon>
        <taxon>Heliorestis</taxon>
    </lineage>
</organism>
<accession>A0A6I0EQS3</accession>
<dbReference type="Pfam" id="PF08984">
    <property type="entry name" value="DUF1858"/>
    <property type="match status" value="1"/>
</dbReference>
<name>A0A6I0EQS3_9FIRM</name>